<dbReference type="EMBL" id="NVQR01000010">
    <property type="protein sequence ID" value="PCH63667.1"/>
    <property type="molecule type" value="Genomic_DNA"/>
</dbReference>
<sequence>MAIEDSIRIPPDVTTALDSGPTLKTYAVITSILILFSIGLFWTIRQYGELEANAEAVLAPIFVLVGLIGLVWLIMVGFRNYAILKKITTGIYYQRYVDDLPPDWVERPARTFNNLMQVPSLFFLACIIMLITDYTDRAQVILAWIFVASRYMHAAIYLIWNYVPARFGCFMAGSITLIVIYTRLILDALY</sequence>
<dbReference type="Proteomes" id="UP000218172">
    <property type="component" value="Unassembled WGS sequence"/>
</dbReference>
<comment type="subcellular location">
    <subcellularLocation>
        <location evidence="1">Membrane</location>
    </subcellularLocation>
</comment>
<feature type="transmembrane region" description="Helical" evidence="5">
    <location>
        <begin position="115"/>
        <end position="135"/>
    </location>
</feature>
<evidence type="ECO:0000313" key="6">
    <source>
        <dbReference type="EMBL" id="PCH63667.1"/>
    </source>
</evidence>
<feature type="transmembrane region" description="Helical" evidence="5">
    <location>
        <begin position="141"/>
        <end position="160"/>
    </location>
</feature>
<dbReference type="Pfam" id="PF01124">
    <property type="entry name" value="MAPEG"/>
    <property type="match status" value="1"/>
</dbReference>
<dbReference type="Gene3D" id="1.20.120.550">
    <property type="entry name" value="Membrane associated eicosanoid/glutathione metabolism-like domain"/>
    <property type="match status" value="1"/>
</dbReference>
<accession>A0A2A4MV87</accession>
<dbReference type="InterPro" id="IPR001129">
    <property type="entry name" value="Membr-assoc_MAPEG"/>
</dbReference>
<evidence type="ECO:0000256" key="1">
    <source>
        <dbReference type="ARBA" id="ARBA00004370"/>
    </source>
</evidence>
<keyword evidence="4 5" id="KW-0472">Membrane</keyword>
<name>A0A2A4MV87_9GAMM</name>
<reference evidence="7" key="1">
    <citation type="submission" date="2017-08" db="EMBL/GenBank/DDBJ databases">
        <title>A dynamic microbial community with high functional redundancy inhabits the cold, oxic subseafloor aquifer.</title>
        <authorList>
            <person name="Tully B.J."/>
            <person name="Wheat C.G."/>
            <person name="Glazer B.T."/>
            <person name="Huber J.A."/>
        </authorList>
    </citation>
    <scope>NUCLEOTIDE SEQUENCE [LARGE SCALE GENOMIC DNA]</scope>
</reference>
<evidence type="ECO:0000313" key="7">
    <source>
        <dbReference type="Proteomes" id="UP000218172"/>
    </source>
</evidence>
<dbReference type="GO" id="GO:0016020">
    <property type="term" value="C:membrane"/>
    <property type="evidence" value="ECO:0007669"/>
    <property type="project" value="UniProtKB-SubCell"/>
</dbReference>
<comment type="caution">
    <text evidence="6">The sequence shown here is derived from an EMBL/GenBank/DDBJ whole genome shotgun (WGS) entry which is preliminary data.</text>
</comment>
<organism evidence="6 7">
    <name type="scientific">SAR86 cluster bacterium</name>
    <dbReference type="NCBI Taxonomy" id="2030880"/>
    <lineage>
        <taxon>Bacteria</taxon>
        <taxon>Pseudomonadati</taxon>
        <taxon>Pseudomonadota</taxon>
        <taxon>Gammaproteobacteria</taxon>
        <taxon>SAR86 cluster</taxon>
    </lineage>
</organism>
<evidence type="ECO:0000256" key="3">
    <source>
        <dbReference type="ARBA" id="ARBA00022989"/>
    </source>
</evidence>
<evidence type="ECO:0008006" key="8">
    <source>
        <dbReference type="Google" id="ProtNLM"/>
    </source>
</evidence>
<dbReference type="AlphaFoldDB" id="A0A2A4MV87"/>
<evidence type="ECO:0000256" key="5">
    <source>
        <dbReference type="SAM" id="Phobius"/>
    </source>
</evidence>
<dbReference type="InterPro" id="IPR023352">
    <property type="entry name" value="MAPEG-like_dom_sf"/>
</dbReference>
<evidence type="ECO:0000256" key="4">
    <source>
        <dbReference type="ARBA" id="ARBA00023136"/>
    </source>
</evidence>
<feature type="transmembrane region" description="Helical" evidence="5">
    <location>
        <begin position="26"/>
        <end position="44"/>
    </location>
</feature>
<dbReference type="SUPFAM" id="SSF161084">
    <property type="entry name" value="MAPEG domain-like"/>
    <property type="match status" value="1"/>
</dbReference>
<proteinExistence type="predicted"/>
<feature type="transmembrane region" description="Helical" evidence="5">
    <location>
        <begin position="167"/>
        <end position="186"/>
    </location>
</feature>
<feature type="transmembrane region" description="Helical" evidence="5">
    <location>
        <begin position="56"/>
        <end position="78"/>
    </location>
</feature>
<keyword evidence="2 5" id="KW-0812">Transmembrane</keyword>
<keyword evidence="3 5" id="KW-1133">Transmembrane helix</keyword>
<protein>
    <recommendedName>
        <fullName evidence="8">MAPEG family protein</fullName>
    </recommendedName>
</protein>
<gene>
    <name evidence="6" type="ORF">COC19_00755</name>
</gene>
<evidence type="ECO:0000256" key="2">
    <source>
        <dbReference type="ARBA" id="ARBA00022692"/>
    </source>
</evidence>